<dbReference type="Gene3D" id="1.10.10.60">
    <property type="entry name" value="Homeodomain-like"/>
    <property type="match status" value="1"/>
</dbReference>
<keyword evidence="7" id="KW-1185">Reference proteome</keyword>
<feature type="transmembrane region" description="Helical" evidence="4">
    <location>
        <begin position="30"/>
        <end position="49"/>
    </location>
</feature>
<evidence type="ECO:0000256" key="1">
    <source>
        <dbReference type="ARBA" id="ARBA00023015"/>
    </source>
</evidence>
<keyword evidence="4" id="KW-0472">Membrane</keyword>
<dbReference type="GO" id="GO:0003700">
    <property type="term" value="F:DNA-binding transcription factor activity"/>
    <property type="evidence" value="ECO:0007669"/>
    <property type="project" value="InterPro"/>
</dbReference>
<keyword evidence="4" id="KW-1133">Transmembrane helix</keyword>
<evidence type="ECO:0000313" key="6">
    <source>
        <dbReference type="EMBL" id="WDI32992.1"/>
    </source>
</evidence>
<feature type="transmembrane region" description="Helical" evidence="4">
    <location>
        <begin position="151"/>
        <end position="171"/>
    </location>
</feature>
<sequence>MQFEPVNIIQIAIASPAALAGVFVAARSRFYALGALLIVFAMHMAFNVIEETGAAHMPVLVTPALSLLYGPLFFLFICELIFINRKPRVQDLLHLAPFAVALFLSNGLQLVRLMSAVSLVAYGGACLFYIWRFHRAADATRSDSQTIRLNWIVAVFAVFAGLTAIDVLRMMTIDMHPAGFRQIFYAVNLLAAAGLFAVIVYYAFNRPAYFEGLTDTEFRSVHAGGAVGITPHERSSFERLDETIKRQALYRRPHLTLFDLANETGIPERDVSRLVNQVSGRNFCDYINTFRVQEAARRLTAPEDADTTILTIAFESGFSSKSTFNAVFKRAYGVTPSTFRKPRQDNS</sequence>
<dbReference type="SMART" id="SM00342">
    <property type="entry name" value="HTH_ARAC"/>
    <property type="match status" value="1"/>
</dbReference>
<feature type="transmembrane region" description="Helical" evidence="4">
    <location>
        <begin position="114"/>
        <end position="131"/>
    </location>
</feature>
<dbReference type="AlphaFoldDB" id="A0AAE9ZI09"/>
<keyword evidence="1" id="KW-0805">Transcription regulation</keyword>
<feature type="transmembrane region" description="Helical" evidence="4">
    <location>
        <begin position="61"/>
        <end position="83"/>
    </location>
</feature>
<feature type="domain" description="HTH araC/xylS-type" evidence="5">
    <location>
        <begin position="238"/>
        <end position="342"/>
    </location>
</feature>
<dbReference type="InterPro" id="IPR009057">
    <property type="entry name" value="Homeodomain-like_sf"/>
</dbReference>
<evidence type="ECO:0000313" key="7">
    <source>
        <dbReference type="Proteomes" id="UP001214043"/>
    </source>
</evidence>
<evidence type="ECO:0000256" key="3">
    <source>
        <dbReference type="ARBA" id="ARBA00023163"/>
    </source>
</evidence>
<evidence type="ECO:0000256" key="4">
    <source>
        <dbReference type="SAM" id="Phobius"/>
    </source>
</evidence>
<name>A0AAE9ZI09_9PROT</name>
<dbReference type="PANTHER" id="PTHR43280:SF29">
    <property type="entry name" value="ARAC-FAMILY TRANSCRIPTIONAL REGULATOR"/>
    <property type="match status" value="1"/>
</dbReference>
<feature type="transmembrane region" description="Helical" evidence="4">
    <location>
        <begin position="183"/>
        <end position="204"/>
    </location>
</feature>
<dbReference type="KEGG" id="hfl:PUV54_07250"/>
<dbReference type="Pfam" id="PF12833">
    <property type="entry name" value="HTH_18"/>
    <property type="match status" value="1"/>
</dbReference>
<protein>
    <submittedName>
        <fullName evidence="6">Helix-turn-helix domain-containing protein</fullName>
    </submittedName>
</protein>
<reference evidence="6" key="1">
    <citation type="submission" date="2023-02" db="EMBL/GenBank/DDBJ databases">
        <title>Genome sequence of Hyphococcus flavus.</title>
        <authorList>
            <person name="Rong J.-C."/>
            <person name="Zhao Q."/>
            <person name="Yi M."/>
            <person name="Wu J.-Y."/>
        </authorList>
    </citation>
    <scope>NUCLEOTIDE SEQUENCE</scope>
    <source>
        <strain evidence="6">MCCC 1K03223</strain>
    </source>
</reference>
<dbReference type="GO" id="GO:0043565">
    <property type="term" value="F:sequence-specific DNA binding"/>
    <property type="evidence" value="ECO:0007669"/>
    <property type="project" value="InterPro"/>
</dbReference>
<evidence type="ECO:0000259" key="5">
    <source>
        <dbReference type="PROSITE" id="PS01124"/>
    </source>
</evidence>
<dbReference type="RefSeq" id="WP_274494948.1">
    <property type="nucleotide sequence ID" value="NZ_CP118166.1"/>
</dbReference>
<dbReference type="PANTHER" id="PTHR43280">
    <property type="entry name" value="ARAC-FAMILY TRANSCRIPTIONAL REGULATOR"/>
    <property type="match status" value="1"/>
</dbReference>
<dbReference type="PRINTS" id="PR00032">
    <property type="entry name" value="HTHARAC"/>
</dbReference>
<dbReference type="InterPro" id="IPR018060">
    <property type="entry name" value="HTH_AraC"/>
</dbReference>
<keyword evidence="2" id="KW-0238">DNA-binding</keyword>
<accession>A0AAE9ZI09</accession>
<dbReference type="InterPro" id="IPR020449">
    <property type="entry name" value="Tscrpt_reg_AraC-type_HTH"/>
</dbReference>
<dbReference type="SUPFAM" id="SSF46689">
    <property type="entry name" value="Homeodomain-like"/>
    <property type="match status" value="1"/>
</dbReference>
<organism evidence="6 7">
    <name type="scientific">Hyphococcus flavus</name>
    <dbReference type="NCBI Taxonomy" id="1866326"/>
    <lineage>
        <taxon>Bacteria</taxon>
        <taxon>Pseudomonadati</taxon>
        <taxon>Pseudomonadota</taxon>
        <taxon>Alphaproteobacteria</taxon>
        <taxon>Parvularculales</taxon>
        <taxon>Parvularculaceae</taxon>
        <taxon>Hyphococcus</taxon>
    </lineage>
</organism>
<dbReference type="InterPro" id="IPR018062">
    <property type="entry name" value="HTH_AraC-typ_CS"/>
</dbReference>
<dbReference type="EMBL" id="CP118166">
    <property type="protein sequence ID" value="WDI32992.1"/>
    <property type="molecule type" value="Genomic_DNA"/>
</dbReference>
<dbReference type="PROSITE" id="PS00041">
    <property type="entry name" value="HTH_ARAC_FAMILY_1"/>
    <property type="match status" value="1"/>
</dbReference>
<gene>
    <name evidence="6" type="ORF">PUV54_07250</name>
</gene>
<dbReference type="PROSITE" id="PS01124">
    <property type="entry name" value="HTH_ARAC_FAMILY_2"/>
    <property type="match status" value="1"/>
</dbReference>
<keyword evidence="3" id="KW-0804">Transcription</keyword>
<proteinExistence type="predicted"/>
<evidence type="ECO:0000256" key="2">
    <source>
        <dbReference type="ARBA" id="ARBA00023125"/>
    </source>
</evidence>
<feature type="transmembrane region" description="Helical" evidence="4">
    <location>
        <begin position="6"/>
        <end position="25"/>
    </location>
</feature>
<dbReference type="Proteomes" id="UP001214043">
    <property type="component" value="Chromosome"/>
</dbReference>
<keyword evidence="4" id="KW-0812">Transmembrane</keyword>